<evidence type="ECO:0000256" key="4">
    <source>
        <dbReference type="ARBA" id="ARBA00023027"/>
    </source>
</evidence>
<accession>A0A853EXQ6</accession>
<comment type="similarity">
    <text evidence="2">Belongs to the adenosylhomocysteinase family.</text>
</comment>
<dbReference type="SMART" id="SM00996">
    <property type="entry name" value="AdoHcyase"/>
    <property type="match status" value="1"/>
</dbReference>
<dbReference type="GO" id="GO:0033353">
    <property type="term" value="P:S-adenosylmethionine cycle"/>
    <property type="evidence" value="ECO:0007669"/>
    <property type="project" value="TreeGrafter"/>
</dbReference>
<evidence type="ECO:0000313" key="6">
    <source>
        <dbReference type="EMBL" id="NYS95365.1"/>
    </source>
</evidence>
<dbReference type="SUPFAM" id="SSF52283">
    <property type="entry name" value="Formate/glycerate dehydrogenase catalytic domain-like"/>
    <property type="match status" value="1"/>
</dbReference>
<organism evidence="6 7">
    <name type="scientific">Sanguibacter inulinus</name>
    <dbReference type="NCBI Taxonomy" id="60922"/>
    <lineage>
        <taxon>Bacteria</taxon>
        <taxon>Bacillati</taxon>
        <taxon>Actinomycetota</taxon>
        <taxon>Actinomycetes</taxon>
        <taxon>Micrococcales</taxon>
        <taxon>Sanguibacteraceae</taxon>
        <taxon>Sanguibacter</taxon>
    </lineage>
</organism>
<dbReference type="InterPro" id="IPR000043">
    <property type="entry name" value="Adenosylhomocysteinase-like"/>
</dbReference>
<comment type="cofactor">
    <cofactor evidence="1">
        <name>NAD(+)</name>
        <dbReference type="ChEBI" id="CHEBI:57540"/>
    </cofactor>
</comment>
<evidence type="ECO:0000256" key="2">
    <source>
        <dbReference type="ARBA" id="ARBA00007122"/>
    </source>
</evidence>
<dbReference type="AlphaFoldDB" id="A0A853EXQ6"/>
<dbReference type="Pfam" id="PF05221">
    <property type="entry name" value="AdoHcyase"/>
    <property type="match status" value="1"/>
</dbReference>
<dbReference type="Gene3D" id="3.40.50.1480">
    <property type="entry name" value="Adenosylhomocysteinase-like"/>
    <property type="match status" value="1"/>
</dbReference>
<name>A0A853EXQ6_9MICO</name>
<comment type="caution">
    <text evidence="6">The sequence shown here is derived from an EMBL/GenBank/DDBJ whole genome shotgun (WGS) entry which is preliminary data.</text>
</comment>
<dbReference type="NCBIfam" id="NF004005">
    <property type="entry name" value="PRK05476.2-3"/>
    <property type="match status" value="1"/>
</dbReference>
<proteinExistence type="inferred from homology"/>
<dbReference type="GO" id="GO:0004013">
    <property type="term" value="F:adenosylhomocysteinase activity"/>
    <property type="evidence" value="ECO:0007669"/>
    <property type="project" value="TreeGrafter"/>
</dbReference>
<dbReference type="EC" id="3.3.1.1" evidence="6"/>
<evidence type="ECO:0000256" key="1">
    <source>
        <dbReference type="ARBA" id="ARBA00001911"/>
    </source>
</evidence>
<keyword evidence="7" id="KW-1185">Reference proteome</keyword>
<dbReference type="GO" id="GO:0005829">
    <property type="term" value="C:cytosol"/>
    <property type="evidence" value="ECO:0007669"/>
    <property type="project" value="TreeGrafter"/>
</dbReference>
<evidence type="ECO:0000259" key="5">
    <source>
        <dbReference type="SMART" id="SM00997"/>
    </source>
</evidence>
<dbReference type="RefSeq" id="WP_056127429.1">
    <property type="nucleotide sequence ID" value="NZ_JACBYE010000069.1"/>
</dbReference>
<dbReference type="Gene3D" id="3.40.50.720">
    <property type="entry name" value="NAD(P)-binding Rossmann-like Domain"/>
    <property type="match status" value="1"/>
</dbReference>
<keyword evidence="4" id="KW-0520">NAD</keyword>
<dbReference type="SMART" id="SM00997">
    <property type="entry name" value="AdoHcyase_NAD"/>
    <property type="match status" value="1"/>
</dbReference>
<dbReference type="SUPFAM" id="SSF51735">
    <property type="entry name" value="NAD(P)-binding Rossmann-fold domains"/>
    <property type="match status" value="1"/>
</dbReference>
<dbReference type="PANTHER" id="PTHR23420:SF0">
    <property type="entry name" value="ADENOSYLHOMOCYSTEINASE"/>
    <property type="match status" value="1"/>
</dbReference>
<keyword evidence="3" id="KW-0554">One-carbon metabolism</keyword>
<gene>
    <name evidence="6" type="ORF">HZZ10_17810</name>
</gene>
<keyword evidence="6" id="KW-0378">Hydrolase</keyword>
<evidence type="ECO:0000313" key="7">
    <source>
        <dbReference type="Proteomes" id="UP000561011"/>
    </source>
</evidence>
<dbReference type="Proteomes" id="UP000561011">
    <property type="component" value="Unassembled WGS sequence"/>
</dbReference>
<evidence type="ECO:0000256" key="3">
    <source>
        <dbReference type="ARBA" id="ARBA00022563"/>
    </source>
</evidence>
<reference evidence="6 7" key="1">
    <citation type="submission" date="2020-07" db="EMBL/GenBank/DDBJ databases">
        <title>MOT database genomes.</title>
        <authorList>
            <person name="Joseph S."/>
            <person name="Aduse-Opoku J."/>
            <person name="Hashim A."/>
            <person name="Wade W."/>
            <person name="Curtis M."/>
        </authorList>
    </citation>
    <scope>NUCLEOTIDE SEQUENCE [LARGE SCALE GENOMIC DNA]</scope>
    <source>
        <strain evidence="6 7">DSM 100099</strain>
    </source>
</reference>
<dbReference type="InterPro" id="IPR036291">
    <property type="entry name" value="NAD(P)-bd_dom_sf"/>
</dbReference>
<dbReference type="InterPro" id="IPR042172">
    <property type="entry name" value="Adenosylhomocyst_ase-like_sf"/>
</dbReference>
<dbReference type="GO" id="GO:0006730">
    <property type="term" value="P:one-carbon metabolic process"/>
    <property type="evidence" value="ECO:0007669"/>
    <property type="project" value="UniProtKB-KW"/>
</dbReference>
<feature type="domain" description="S-adenosyl-L-homocysteine hydrolase NAD binding" evidence="5">
    <location>
        <begin position="167"/>
        <end position="329"/>
    </location>
</feature>
<dbReference type="EMBL" id="JACBYE010000069">
    <property type="protein sequence ID" value="NYS95365.1"/>
    <property type="molecule type" value="Genomic_DNA"/>
</dbReference>
<dbReference type="PANTHER" id="PTHR23420">
    <property type="entry name" value="ADENOSYLHOMOCYSTEINASE"/>
    <property type="match status" value="1"/>
</dbReference>
<dbReference type="InterPro" id="IPR015878">
    <property type="entry name" value="Ado_hCys_hydrolase_NAD-bd"/>
</dbReference>
<protein>
    <submittedName>
        <fullName evidence="6">Adenosylhomocysteinase</fullName>
        <ecNumber evidence="6">3.3.1.1</ecNumber>
    </submittedName>
</protein>
<dbReference type="Pfam" id="PF00670">
    <property type="entry name" value="AdoHcyase_NAD"/>
    <property type="match status" value="1"/>
</dbReference>
<sequence>MTDAARIAWVDEQCRLMAGIREEIAQTRPFDGLTIGSAIHLEPKTAALVATLRAGGAEVVATGNLGSTQPGTVAHLRASGVRVVGEPTRDRAVRARHIDEVLDAEPQLLLDNGGDLFLRYLERPYAGLLGGTEETTSGRQVLEPHRAALGLPVLVINDSPIKAFAENQHGVGQSVLESYLRFTNRITHGERVVVVGYGWCGRGVADTFRNARSQVTVVDADPVMCLRALMDGFRTTSLETALADADVVITVTGGGRVLGPEHTDLLRDGVILANAGHEPDEIDLAAIEAQTGATACETLPDVRSVTFADGRTVHVLGSGHMVNLAGPGARGNSIQSMDIGFSLQTLCLAQVATGAVGPQDCVVPVPRAVDVAVAEGYLALKGMR</sequence>